<reference evidence="2 3" key="1">
    <citation type="journal article" date="2017" name="Int. J. Syst. Evol. Microbiol.">
        <title>Solibacillus kalamii sp. nov., isolated from a high-efficiency particulate arrestance filter system used in the International Space Station.</title>
        <authorList>
            <person name="Checinska Sielaff A."/>
            <person name="Kumar R.M."/>
            <person name="Pal D."/>
            <person name="Mayilraj S."/>
            <person name="Venkateswaran K."/>
        </authorList>
    </citation>
    <scope>NUCLEOTIDE SEQUENCE [LARGE SCALE GENOMIC DNA]</scope>
    <source>
        <strain evidence="2 3">ISSFR-015</strain>
    </source>
</reference>
<dbReference type="PANTHER" id="PTHR43617">
    <property type="entry name" value="L-AMINO ACID N-ACETYLTRANSFERASE"/>
    <property type="match status" value="1"/>
</dbReference>
<dbReference type="RefSeq" id="WP_087617189.1">
    <property type="nucleotide sequence ID" value="NZ_JAFBEY010000003.1"/>
</dbReference>
<accession>A0ABX3ZI06</accession>
<dbReference type="PANTHER" id="PTHR43617:SF20">
    <property type="entry name" value="N-ALPHA-ACETYLTRANSFERASE RIMI"/>
    <property type="match status" value="1"/>
</dbReference>
<dbReference type="InterPro" id="IPR050276">
    <property type="entry name" value="MshD_Acetyltransferase"/>
</dbReference>
<evidence type="ECO:0000259" key="1">
    <source>
        <dbReference type="PROSITE" id="PS51186"/>
    </source>
</evidence>
<dbReference type="Proteomes" id="UP000196594">
    <property type="component" value="Unassembled WGS sequence"/>
</dbReference>
<name>A0ABX3ZI06_9BACL</name>
<dbReference type="InterPro" id="IPR016181">
    <property type="entry name" value="Acyl_CoA_acyltransferase"/>
</dbReference>
<comment type="caution">
    <text evidence="2">The sequence shown here is derived from an EMBL/GenBank/DDBJ whole genome shotgun (WGS) entry which is preliminary data.</text>
</comment>
<dbReference type="Gene3D" id="3.40.630.30">
    <property type="match status" value="2"/>
</dbReference>
<dbReference type="EMBL" id="NHNT01000004">
    <property type="protein sequence ID" value="OUZ39362.1"/>
    <property type="molecule type" value="Genomic_DNA"/>
</dbReference>
<protein>
    <submittedName>
        <fullName evidence="2">GNAT family N-acetyltransferase</fullName>
    </submittedName>
</protein>
<keyword evidence="3" id="KW-1185">Reference proteome</keyword>
<proteinExistence type="predicted"/>
<evidence type="ECO:0000313" key="2">
    <source>
        <dbReference type="EMBL" id="OUZ39362.1"/>
    </source>
</evidence>
<evidence type="ECO:0000313" key="3">
    <source>
        <dbReference type="Proteomes" id="UP000196594"/>
    </source>
</evidence>
<dbReference type="InterPro" id="IPR000182">
    <property type="entry name" value="GNAT_dom"/>
</dbReference>
<dbReference type="PROSITE" id="PS51186">
    <property type="entry name" value="GNAT"/>
    <property type="match status" value="1"/>
</dbReference>
<dbReference type="Pfam" id="PF00583">
    <property type="entry name" value="Acetyltransf_1"/>
    <property type="match status" value="2"/>
</dbReference>
<dbReference type="CDD" id="cd04301">
    <property type="entry name" value="NAT_SF"/>
    <property type="match status" value="1"/>
</dbReference>
<organism evidence="2 3">
    <name type="scientific">Solibacillus kalamii</name>
    <dbReference type="NCBI Taxonomy" id="1748298"/>
    <lineage>
        <taxon>Bacteria</taxon>
        <taxon>Bacillati</taxon>
        <taxon>Bacillota</taxon>
        <taxon>Bacilli</taxon>
        <taxon>Bacillales</taxon>
        <taxon>Caryophanaceae</taxon>
        <taxon>Solibacillus</taxon>
    </lineage>
</organism>
<feature type="domain" description="N-acetyltransferase" evidence="1">
    <location>
        <begin position="156"/>
        <end position="291"/>
    </location>
</feature>
<gene>
    <name evidence="2" type="ORF">CBM15_08905</name>
</gene>
<sequence>MNLSAITVSFPLDEETYEEVQKLCKTAAVCDGVLLNQVMNLPIAKSYEIRGFYVLVYDDEKNLLVGAGTAVDLMGLNTYEWSMLVAPMYRHLGIGTAILNVLKDGMAMRESEGELALIMEGSHYGKEFLQKNGYLYSFSEATLEARAEVLQTDGAVTLRPFMQKDTEALVAIFSDAFGDMREESLELIEFNTTTEGLVMWTAEIDGEVVGTVTTRKEGEVQWITAFAVSPKRQRQGIGTQILNFVKDYALRSGDKTILLDVEVENMAALHVYEKAGFMKSSQLDYYIYIGL</sequence>
<dbReference type="SUPFAM" id="SSF55729">
    <property type="entry name" value="Acyl-CoA N-acyltransferases (Nat)"/>
    <property type="match status" value="1"/>
</dbReference>